<dbReference type="AlphaFoldDB" id="A0A1L7LHA5"/>
<comment type="function">
    <text evidence="5">Catalyzes the interconversion of L-alanine and D-alanine. May also act on other amino acids.</text>
</comment>
<evidence type="ECO:0000259" key="8">
    <source>
        <dbReference type="SMART" id="SM01005"/>
    </source>
</evidence>
<dbReference type="GO" id="GO:0005829">
    <property type="term" value="C:cytosol"/>
    <property type="evidence" value="ECO:0007669"/>
    <property type="project" value="TreeGrafter"/>
</dbReference>
<dbReference type="InterPro" id="IPR020622">
    <property type="entry name" value="Ala_racemase_pyridoxalP-BS"/>
</dbReference>
<evidence type="ECO:0000256" key="1">
    <source>
        <dbReference type="ARBA" id="ARBA00000316"/>
    </source>
</evidence>
<dbReference type="RefSeq" id="WP_128832829.1">
    <property type="nucleotide sequence ID" value="NZ_AP014612.1"/>
</dbReference>
<dbReference type="NCBIfam" id="TIGR00492">
    <property type="entry name" value="alr"/>
    <property type="match status" value="1"/>
</dbReference>
<dbReference type="Proteomes" id="UP000217758">
    <property type="component" value="Chromosome"/>
</dbReference>
<dbReference type="SMART" id="SM01005">
    <property type="entry name" value="Ala_racemase_C"/>
    <property type="match status" value="1"/>
</dbReference>
<dbReference type="Pfam" id="PF00842">
    <property type="entry name" value="Ala_racemase_C"/>
    <property type="match status" value="1"/>
</dbReference>
<dbReference type="HAMAP" id="MF_01201">
    <property type="entry name" value="Ala_racemase"/>
    <property type="match status" value="1"/>
</dbReference>
<feature type="active site" description="Proton acceptor; specific for D-alanine" evidence="5">
    <location>
        <position position="40"/>
    </location>
</feature>
<evidence type="ECO:0000256" key="2">
    <source>
        <dbReference type="ARBA" id="ARBA00001933"/>
    </source>
</evidence>
<evidence type="ECO:0000256" key="4">
    <source>
        <dbReference type="ARBA" id="ARBA00023235"/>
    </source>
</evidence>
<dbReference type="PANTHER" id="PTHR30511:SF0">
    <property type="entry name" value="ALANINE RACEMASE, CATABOLIC-RELATED"/>
    <property type="match status" value="1"/>
</dbReference>
<dbReference type="CDD" id="cd00430">
    <property type="entry name" value="PLPDE_III_AR"/>
    <property type="match status" value="1"/>
</dbReference>
<evidence type="ECO:0000256" key="6">
    <source>
        <dbReference type="PIRSR" id="PIRSR600821-50"/>
    </source>
</evidence>
<comment type="similarity">
    <text evidence="5">Belongs to the alanine racemase family.</text>
</comment>
<dbReference type="GO" id="GO:0008784">
    <property type="term" value="F:alanine racemase activity"/>
    <property type="evidence" value="ECO:0007669"/>
    <property type="project" value="UniProtKB-UniRule"/>
</dbReference>
<keyword evidence="10" id="KW-1185">Reference proteome</keyword>
<reference evidence="9 10" key="1">
    <citation type="journal article" date="2016" name="Microbiol. Immunol.">
        <title>Complete genome sequence of Streptococcus troglodytae TKU31 isolated from the oral cavity of a chimpanzee (Pan troglodytes).</title>
        <authorList>
            <person name="Okamoto M."/>
            <person name="Naito M."/>
            <person name="Miyanohara M."/>
            <person name="Imai S."/>
            <person name="Nomura Y."/>
            <person name="Saito W."/>
            <person name="Momoi Y."/>
            <person name="Takada K."/>
            <person name="Miyabe-Nishiwaki T."/>
            <person name="Tomonaga M."/>
            <person name="Hanada N."/>
        </authorList>
    </citation>
    <scope>NUCLEOTIDE SEQUENCE [LARGE SCALE GENOMIC DNA]</scope>
    <source>
        <strain evidence="10">TKU 31</strain>
    </source>
</reference>
<evidence type="ECO:0000313" key="9">
    <source>
        <dbReference type="EMBL" id="BAQ23581.1"/>
    </source>
</evidence>
<dbReference type="EMBL" id="AP014612">
    <property type="protein sequence ID" value="BAQ23581.1"/>
    <property type="molecule type" value="Genomic_DNA"/>
</dbReference>
<dbReference type="SUPFAM" id="SSF50621">
    <property type="entry name" value="Alanine racemase C-terminal domain-like"/>
    <property type="match status" value="1"/>
</dbReference>
<dbReference type="InterPro" id="IPR009006">
    <property type="entry name" value="Ala_racemase/Decarboxylase_C"/>
</dbReference>
<comment type="cofactor">
    <cofactor evidence="2 5 6">
        <name>pyridoxal 5'-phosphate</name>
        <dbReference type="ChEBI" id="CHEBI:597326"/>
    </cofactor>
</comment>
<evidence type="ECO:0000256" key="3">
    <source>
        <dbReference type="ARBA" id="ARBA00022898"/>
    </source>
</evidence>
<dbReference type="PROSITE" id="PS00395">
    <property type="entry name" value="ALANINE_RACEMASE"/>
    <property type="match status" value="1"/>
</dbReference>
<dbReference type="KEGG" id="strg:SRT_03200"/>
<proteinExistence type="inferred from homology"/>
<sequence length="371" mass="40485">MIASYHRPTTALIHLDHIKFNIEQVQHHIPKAAKTFAVVKANAYGHGAVQVAQAIQKQVDGFCVSNLDEALELRQAGLNDFILILGVLLPEEVALAKKENITITVADLDWFDKVQTESIDLVGLSVHVKVDSGMGRIGVRSAAEANKLIAGLQKAGATVNGIFTHFATADEASTVKFSQQLEMFTTLISQLDYKPQTVHASNSATSIWHSDTVMNAVRLGIVMYGLNPSGRALELPYEVKPALELTSALVQVKEVQAGDTVGYGATYTASQAEIIGTVPVGYADGWTRDLQGFYVLVDGHYCEIVGRVSMDQITIRLPKAYPLGTKVTLIGQDGHEMISATDVAEKRETINYEVLCLISDRVPRKYMKKFS</sequence>
<keyword evidence="4 5" id="KW-0413">Isomerase</keyword>
<feature type="modified residue" description="N6-(pyridoxal phosphate)lysine" evidence="5 6">
    <location>
        <position position="40"/>
    </location>
</feature>
<dbReference type="InterPro" id="IPR029066">
    <property type="entry name" value="PLP-binding_barrel"/>
</dbReference>
<evidence type="ECO:0000313" key="10">
    <source>
        <dbReference type="Proteomes" id="UP000217758"/>
    </source>
</evidence>
<dbReference type="PANTHER" id="PTHR30511">
    <property type="entry name" value="ALANINE RACEMASE"/>
    <property type="match status" value="1"/>
</dbReference>
<comment type="catalytic activity">
    <reaction evidence="1 5">
        <text>L-alanine = D-alanine</text>
        <dbReference type="Rhea" id="RHEA:20249"/>
        <dbReference type="ChEBI" id="CHEBI:57416"/>
        <dbReference type="ChEBI" id="CHEBI:57972"/>
        <dbReference type="EC" id="5.1.1.1"/>
    </reaction>
</comment>
<comment type="pathway">
    <text evidence="5">Amino-acid biosynthesis; D-alanine biosynthesis; D-alanine from L-alanine: step 1/1.</text>
</comment>
<accession>A0A1L7LHA5</accession>
<organism evidence="9 10">
    <name type="scientific">Streptococcus troglodytae</name>
    <dbReference type="NCBI Taxonomy" id="1111760"/>
    <lineage>
        <taxon>Bacteria</taxon>
        <taxon>Bacillati</taxon>
        <taxon>Bacillota</taxon>
        <taxon>Bacilli</taxon>
        <taxon>Lactobacillales</taxon>
        <taxon>Streptococcaceae</taxon>
        <taxon>Streptococcus</taxon>
    </lineage>
</organism>
<dbReference type="GO" id="GO:0030632">
    <property type="term" value="P:D-alanine biosynthetic process"/>
    <property type="evidence" value="ECO:0007669"/>
    <property type="project" value="UniProtKB-UniRule"/>
</dbReference>
<feature type="binding site" evidence="5 7">
    <location>
        <position position="136"/>
    </location>
    <ligand>
        <name>substrate</name>
    </ligand>
</feature>
<feature type="binding site" evidence="5 7">
    <location>
        <position position="310"/>
    </location>
    <ligand>
        <name>substrate</name>
    </ligand>
</feature>
<protein>
    <recommendedName>
        <fullName evidence="5">Alanine racemase</fullName>
        <ecNumber evidence="5">5.1.1.1</ecNumber>
    </recommendedName>
</protein>
<dbReference type="FunFam" id="2.40.37.10:FF:000006">
    <property type="entry name" value="Alanine racemase"/>
    <property type="match status" value="1"/>
</dbReference>
<dbReference type="GO" id="GO:0030170">
    <property type="term" value="F:pyridoxal phosphate binding"/>
    <property type="evidence" value="ECO:0007669"/>
    <property type="project" value="UniProtKB-UniRule"/>
</dbReference>
<dbReference type="PRINTS" id="PR00992">
    <property type="entry name" value="ALARACEMASE"/>
</dbReference>
<dbReference type="GO" id="GO:0009252">
    <property type="term" value="P:peptidoglycan biosynthetic process"/>
    <property type="evidence" value="ECO:0007669"/>
    <property type="project" value="TreeGrafter"/>
</dbReference>
<evidence type="ECO:0000256" key="7">
    <source>
        <dbReference type="PIRSR" id="PIRSR600821-52"/>
    </source>
</evidence>
<dbReference type="EC" id="5.1.1.1" evidence="5"/>
<name>A0A1L7LHA5_9STRE</name>
<dbReference type="FunFam" id="3.20.20.10:FF:000002">
    <property type="entry name" value="Alanine racemase"/>
    <property type="match status" value="1"/>
</dbReference>
<dbReference type="InterPro" id="IPR011079">
    <property type="entry name" value="Ala_racemase_C"/>
</dbReference>
<dbReference type="Gene3D" id="2.40.37.10">
    <property type="entry name" value="Lyase, Ornithine Decarboxylase, Chain A, domain 1"/>
    <property type="match status" value="1"/>
</dbReference>
<gene>
    <name evidence="9" type="primary">alr</name>
    <name evidence="9" type="ORF">SRT_03200</name>
</gene>
<dbReference type="Gene3D" id="3.20.20.10">
    <property type="entry name" value="Alanine racemase"/>
    <property type="match status" value="1"/>
</dbReference>
<dbReference type="SUPFAM" id="SSF51419">
    <property type="entry name" value="PLP-binding barrel"/>
    <property type="match status" value="1"/>
</dbReference>
<keyword evidence="3 5" id="KW-0663">Pyridoxal phosphate</keyword>
<dbReference type="InterPro" id="IPR000821">
    <property type="entry name" value="Ala_racemase"/>
</dbReference>
<feature type="active site" description="Proton acceptor; specific for L-alanine" evidence="5">
    <location>
        <position position="263"/>
    </location>
</feature>
<evidence type="ECO:0000256" key="5">
    <source>
        <dbReference type="HAMAP-Rule" id="MF_01201"/>
    </source>
</evidence>
<dbReference type="Pfam" id="PF01168">
    <property type="entry name" value="Ala_racemase_N"/>
    <property type="match status" value="1"/>
</dbReference>
<feature type="domain" description="Alanine racemase C-terminal" evidence="8">
    <location>
        <begin position="242"/>
        <end position="367"/>
    </location>
</feature>
<dbReference type="InterPro" id="IPR001608">
    <property type="entry name" value="Ala_racemase_N"/>
</dbReference>
<dbReference type="UniPathway" id="UPA00042">
    <property type="reaction ID" value="UER00497"/>
</dbReference>